<gene>
    <name evidence="2" type="ORF">J2S06_003079</name>
</gene>
<feature type="transmembrane region" description="Helical" evidence="1">
    <location>
        <begin position="502"/>
        <end position="522"/>
    </location>
</feature>
<evidence type="ECO:0000256" key="1">
    <source>
        <dbReference type="SAM" id="Phobius"/>
    </source>
</evidence>
<comment type="caution">
    <text evidence="2">The sequence shown here is derived from an EMBL/GenBank/DDBJ whole genome shotgun (WGS) entry which is preliminary data.</text>
</comment>
<evidence type="ECO:0000313" key="2">
    <source>
        <dbReference type="EMBL" id="MDQ0163947.1"/>
    </source>
</evidence>
<proteinExistence type="predicted"/>
<feature type="transmembrane region" description="Helical" evidence="1">
    <location>
        <begin position="476"/>
        <end position="496"/>
    </location>
</feature>
<sequence length="541" mass="62550">MKDKRKRLWGVATIIALISTVTVLFMNSFSTVLFKWIYGILNSTDVENVKWFSIFNLFVFLSFLISGIYDQLYRFWLAEDLELLVLSPISLNQLFVAKILERTYIKFMFFMLVLAVFFYQLSLFLNLSLGTGIILFGTFALQLVLVIVIRFIFISTMVIKKALQQSLLPFVLLFFSINIINAIFLIYLIKPFLKNMTHFFFYPFYLSIYESFFVKVVIKIASFTYFPHSMAVGVFNFSPFFALITYAIVIGILFKVSDKRLNKLITEYIFGKMQEARSVRAEAKKKIHTVSIIFLLEKIPFIHPHVRFIMKKDMLIFTRDDKYRWKMVFVIMSLGLIGIVGAYYFIENNMDALSSHSTSASVFLSITVLFMFMNSIVSRFSIDSEGRSFRNLVILPVESKHIAMAKIISMLLALIPFLIIYFIGILILFKPNFLILSVIILSTMPVMLLIGLISTATFPNFSDESLLNLPSTRAKVMINILFGFYLLFNGILFYFISDPVISISAFVFTNCMLVIFLFGRFCNKIEGFTFNSFESLSELFD</sequence>
<feature type="transmembrane region" description="Helical" evidence="1">
    <location>
        <begin position="403"/>
        <end position="427"/>
    </location>
</feature>
<feature type="transmembrane region" description="Helical" evidence="1">
    <location>
        <begin position="199"/>
        <end position="218"/>
    </location>
</feature>
<feature type="transmembrane region" description="Helical" evidence="1">
    <location>
        <begin position="230"/>
        <end position="254"/>
    </location>
</feature>
<feature type="transmembrane region" description="Helical" evidence="1">
    <location>
        <begin position="327"/>
        <end position="346"/>
    </location>
</feature>
<accession>A0ABT9VSI6</accession>
<name>A0ABT9VSI6_9BACI</name>
<keyword evidence="1" id="KW-0812">Transmembrane</keyword>
<keyword evidence="1" id="KW-0472">Membrane</keyword>
<reference evidence="2 3" key="1">
    <citation type="submission" date="2023-07" db="EMBL/GenBank/DDBJ databases">
        <title>Genomic Encyclopedia of Type Strains, Phase IV (KMG-IV): sequencing the most valuable type-strain genomes for metagenomic binning, comparative biology and taxonomic classification.</title>
        <authorList>
            <person name="Goeker M."/>
        </authorList>
    </citation>
    <scope>NUCLEOTIDE SEQUENCE [LARGE SCALE GENOMIC DNA]</scope>
    <source>
        <strain evidence="2 3">DSM 19092</strain>
    </source>
</reference>
<feature type="transmembrane region" description="Helical" evidence="1">
    <location>
        <begin position="166"/>
        <end position="187"/>
    </location>
</feature>
<dbReference type="RefSeq" id="WP_419152859.1">
    <property type="nucleotide sequence ID" value="NZ_JAUSTR010000032.1"/>
</dbReference>
<feature type="transmembrane region" description="Helical" evidence="1">
    <location>
        <begin position="358"/>
        <end position="382"/>
    </location>
</feature>
<feature type="transmembrane region" description="Helical" evidence="1">
    <location>
        <begin position="433"/>
        <end position="455"/>
    </location>
</feature>
<evidence type="ECO:0000313" key="3">
    <source>
        <dbReference type="Proteomes" id="UP001225646"/>
    </source>
</evidence>
<protein>
    <recommendedName>
        <fullName evidence="4">ABC-2 type transport system permease protein</fullName>
    </recommendedName>
</protein>
<feature type="transmembrane region" description="Helical" evidence="1">
    <location>
        <begin position="49"/>
        <end position="69"/>
    </location>
</feature>
<dbReference type="Proteomes" id="UP001225646">
    <property type="component" value="Unassembled WGS sequence"/>
</dbReference>
<feature type="transmembrane region" description="Helical" evidence="1">
    <location>
        <begin position="107"/>
        <end position="127"/>
    </location>
</feature>
<feature type="transmembrane region" description="Helical" evidence="1">
    <location>
        <begin position="7"/>
        <end position="29"/>
    </location>
</feature>
<organism evidence="2 3">
    <name type="scientific">Aeribacillus alveayuensis</name>
    <dbReference type="NCBI Taxonomy" id="279215"/>
    <lineage>
        <taxon>Bacteria</taxon>
        <taxon>Bacillati</taxon>
        <taxon>Bacillota</taxon>
        <taxon>Bacilli</taxon>
        <taxon>Bacillales</taxon>
        <taxon>Bacillaceae</taxon>
        <taxon>Aeribacillus</taxon>
    </lineage>
</organism>
<evidence type="ECO:0008006" key="4">
    <source>
        <dbReference type="Google" id="ProtNLM"/>
    </source>
</evidence>
<keyword evidence="1" id="KW-1133">Transmembrane helix</keyword>
<dbReference type="EMBL" id="JAUSTR010000032">
    <property type="protein sequence ID" value="MDQ0163947.1"/>
    <property type="molecule type" value="Genomic_DNA"/>
</dbReference>
<feature type="transmembrane region" description="Helical" evidence="1">
    <location>
        <begin position="287"/>
        <end position="306"/>
    </location>
</feature>
<feature type="transmembrane region" description="Helical" evidence="1">
    <location>
        <begin position="133"/>
        <end position="154"/>
    </location>
</feature>
<keyword evidence="3" id="KW-1185">Reference proteome</keyword>